<feature type="compositionally biased region" description="Polar residues" evidence="1">
    <location>
        <begin position="682"/>
        <end position="699"/>
    </location>
</feature>
<keyword evidence="3" id="KW-1185">Reference proteome</keyword>
<feature type="region of interest" description="Disordered" evidence="1">
    <location>
        <begin position="678"/>
        <end position="715"/>
    </location>
</feature>
<organism evidence="2 3">
    <name type="scientific">Aspergillus homomorphus (strain CBS 101889)</name>
    <dbReference type="NCBI Taxonomy" id="1450537"/>
    <lineage>
        <taxon>Eukaryota</taxon>
        <taxon>Fungi</taxon>
        <taxon>Dikarya</taxon>
        <taxon>Ascomycota</taxon>
        <taxon>Pezizomycotina</taxon>
        <taxon>Eurotiomycetes</taxon>
        <taxon>Eurotiomycetidae</taxon>
        <taxon>Eurotiales</taxon>
        <taxon>Aspergillaceae</taxon>
        <taxon>Aspergillus</taxon>
        <taxon>Aspergillus subgen. Circumdati</taxon>
    </lineage>
</organism>
<dbReference type="OrthoDB" id="2922289at2759"/>
<dbReference type="VEuPathDB" id="FungiDB:BO97DRAFT_449852"/>
<dbReference type="PANTHER" id="PTHR40788:SF2">
    <property type="entry name" value="CLR5 DOMAIN-CONTAINING PROTEIN"/>
    <property type="match status" value="1"/>
</dbReference>
<gene>
    <name evidence="2" type="ORF">BO97DRAFT_449852</name>
</gene>
<dbReference type="STRING" id="1450537.A0A395I1Y8"/>
<dbReference type="PANTHER" id="PTHR40788">
    <property type="entry name" value="CLR5 DOMAIN-CONTAINING PROTEIN-RELATED"/>
    <property type="match status" value="1"/>
</dbReference>
<dbReference type="RefSeq" id="XP_025552880.1">
    <property type="nucleotide sequence ID" value="XM_025698882.1"/>
</dbReference>
<accession>A0A395I1Y8</accession>
<evidence type="ECO:0000313" key="2">
    <source>
        <dbReference type="EMBL" id="RAL13726.1"/>
    </source>
</evidence>
<evidence type="ECO:0000313" key="3">
    <source>
        <dbReference type="Proteomes" id="UP000248961"/>
    </source>
</evidence>
<dbReference type="Proteomes" id="UP000248961">
    <property type="component" value="Unassembled WGS sequence"/>
</dbReference>
<protein>
    <submittedName>
        <fullName evidence="2">Uncharacterized protein</fullName>
    </submittedName>
</protein>
<evidence type="ECO:0000256" key="1">
    <source>
        <dbReference type="SAM" id="MobiDB-lite"/>
    </source>
</evidence>
<name>A0A395I1Y8_ASPHC</name>
<dbReference type="EMBL" id="KZ824278">
    <property type="protein sequence ID" value="RAL13726.1"/>
    <property type="molecule type" value="Genomic_DNA"/>
</dbReference>
<reference evidence="2 3" key="1">
    <citation type="submission" date="2018-02" db="EMBL/GenBank/DDBJ databases">
        <title>The genomes of Aspergillus section Nigri reveals drivers in fungal speciation.</title>
        <authorList>
            <consortium name="DOE Joint Genome Institute"/>
            <person name="Vesth T.C."/>
            <person name="Nybo J."/>
            <person name="Theobald S."/>
            <person name="Brandl J."/>
            <person name="Frisvad J.C."/>
            <person name="Nielsen K.F."/>
            <person name="Lyhne E.K."/>
            <person name="Kogle M.E."/>
            <person name="Kuo A."/>
            <person name="Riley R."/>
            <person name="Clum A."/>
            <person name="Nolan M."/>
            <person name="Lipzen A."/>
            <person name="Salamov A."/>
            <person name="Henrissat B."/>
            <person name="Wiebenga A."/>
            <person name="De vries R.P."/>
            <person name="Grigoriev I.V."/>
            <person name="Mortensen U.H."/>
            <person name="Andersen M.R."/>
            <person name="Baker S.E."/>
        </authorList>
    </citation>
    <scope>NUCLEOTIDE SEQUENCE [LARGE SCALE GENOMIC DNA]</scope>
    <source>
        <strain evidence="2 3">CBS 101889</strain>
    </source>
</reference>
<sequence>MESETQSDASFDDISRYQAILFESIGAEQAGNVPLPEIISTTDVRQEANARSEDIFQCYDTLHKILQRHEATIQRRWLKKNRRQRVEVLNNAWPSMAGVHRPDFAALRRESEAQVAQGTKLLDSFMWPYINQEDLSTNNALPLLLNARGLHSPSHFAAADLQAMQLGIKSNAIVPIFLDKHIIILNGFVENDRKYGELICWSGNPTASMWMEKKKQFLAGDGLLILKAQARLLSFLVKCCRQILHDHPEASLTSDSVPILPDPQFNPNIETTGFESLRTMAAEAPYRVPAQLDLDGIASLLAARTSAAEDHLWALREDPGYFTTTILDYKEHRLEIIKDLNGRDHPVLGRHRHNIFWARILGTVVIESYLCVELFAELSHQARALVSLQKRYAGDICPSRDLPEKLLEALLRFHHYLTQAVKGPLGVLRVSAVASPPLRRHFVRKPPADRDSPKVLVVAKLGKKGAVETELMWLLHMLWEKGDASFFDEMPLFVDELERMIESERGAQELITSYLSKVIGDISIISQCLNQLALYQPWARTWESDLEERQEKLKQEYEERTEPWVQMHLALKDLFPQTIDANEAIRLGDPTGNKIVYPIGKRRNKKNVEDLRQSERRLDAFWVEIDKAMAAKVSRFRGTAVQALLDSEWRILQRTGEWEEPENQHQQSQSTLHTHYEPIPSVYSNTHPGGSSEDISQPQKIKVKTRGTPRPLSTQALDVEALQQEDDRSDVQPTFSVDARAYNVFQTLFFDPAVTTTPGEVPWSHFLHAMSAAGFTAMKLYGSVWQFQPTNLNVERSIQFHEPHPRGKLPFTTARRYGRRLNRAYGWEGKMFVPINK</sequence>
<proteinExistence type="predicted"/>
<dbReference type="GeneID" id="37203171"/>
<dbReference type="AlphaFoldDB" id="A0A395I1Y8"/>